<protein>
    <submittedName>
        <fullName evidence="1">Uncharacterized protein</fullName>
    </submittedName>
</protein>
<dbReference type="Proteomes" id="UP001396334">
    <property type="component" value="Unassembled WGS sequence"/>
</dbReference>
<evidence type="ECO:0000313" key="2">
    <source>
        <dbReference type="Proteomes" id="UP001396334"/>
    </source>
</evidence>
<name>A0ABR2SNH0_9ROSI</name>
<dbReference type="EMBL" id="JBBPBN010000013">
    <property type="protein sequence ID" value="KAK9026483.1"/>
    <property type="molecule type" value="Genomic_DNA"/>
</dbReference>
<gene>
    <name evidence="1" type="ORF">V6N11_039321</name>
</gene>
<accession>A0ABR2SNH0</accession>
<evidence type="ECO:0000313" key="1">
    <source>
        <dbReference type="EMBL" id="KAK9026483.1"/>
    </source>
</evidence>
<reference evidence="1 2" key="1">
    <citation type="journal article" date="2024" name="G3 (Bethesda)">
        <title>Genome assembly of Hibiscus sabdariffa L. provides insights into metabolisms of medicinal natural products.</title>
        <authorList>
            <person name="Kim T."/>
        </authorList>
    </citation>
    <scope>NUCLEOTIDE SEQUENCE [LARGE SCALE GENOMIC DNA]</scope>
    <source>
        <strain evidence="1">TK-2024</strain>
        <tissue evidence="1">Old leaves</tissue>
    </source>
</reference>
<proteinExistence type="predicted"/>
<sequence length="140" mass="14470">MESEPGSSVKFQSFPLPVQSVSTVDLSTVPLSGSVDSRQSPPAVAVAPVVTPAAPSFSTLSLAGQGELADLSVNENENQECCDLAPDASTVVDISEAGDTCVDHNDINHLRSACPSSTSNQHSMVTGSKAGIFKPKAYHL</sequence>
<organism evidence="1 2">
    <name type="scientific">Hibiscus sabdariffa</name>
    <name type="common">roselle</name>
    <dbReference type="NCBI Taxonomy" id="183260"/>
    <lineage>
        <taxon>Eukaryota</taxon>
        <taxon>Viridiplantae</taxon>
        <taxon>Streptophyta</taxon>
        <taxon>Embryophyta</taxon>
        <taxon>Tracheophyta</taxon>
        <taxon>Spermatophyta</taxon>
        <taxon>Magnoliopsida</taxon>
        <taxon>eudicotyledons</taxon>
        <taxon>Gunneridae</taxon>
        <taxon>Pentapetalae</taxon>
        <taxon>rosids</taxon>
        <taxon>malvids</taxon>
        <taxon>Malvales</taxon>
        <taxon>Malvaceae</taxon>
        <taxon>Malvoideae</taxon>
        <taxon>Hibiscus</taxon>
    </lineage>
</organism>
<keyword evidence="2" id="KW-1185">Reference proteome</keyword>
<comment type="caution">
    <text evidence="1">The sequence shown here is derived from an EMBL/GenBank/DDBJ whole genome shotgun (WGS) entry which is preliminary data.</text>
</comment>